<dbReference type="Proteomes" id="UP000654918">
    <property type="component" value="Unassembled WGS sequence"/>
</dbReference>
<feature type="region of interest" description="Disordered" evidence="4">
    <location>
        <begin position="110"/>
        <end position="132"/>
    </location>
</feature>
<feature type="region of interest" description="Disordered" evidence="4">
    <location>
        <begin position="1"/>
        <end position="50"/>
    </location>
</feature>
<protein>
    <submittedName>
        <fullName evidence="6">Sentrin sumo-specific</fullName>
    </submittedName>
</protein>
<sequence length="425" mass="47595">MSAQPALSEPPGSDEDPFAWGLTEPELEFSTDTHHDGSNGGYEDPRSFDDLEDSLALLQASISSPESVLPSANWTPSYDTINHNWMENYLSIDEDFPDQDQILDPDNEHEVCHQEDDELNAPPRSPASPSDVGIFALEDSSDTSFDRWLPAPLETESDSVSSDVEMGDAFIDLDETSSSGSNELETRLRDESAMQYLGTLSRLNVPDERLMGDDIETLQKILFDRADSVSSIPCQSLLAHPLWLRLGRTLPAKLPQAASTARYIFSVMHHKSPEHWTLGQLDLHERTFYHYDSLDLAGVQDQVSNEVVPWLENIADINVGISKMGGPRQDDAVNCGIHVLHVLSCLLEDRPVPDRIEVAAFRHDMLRLVLQESKAKFPDNDQILEFESRWSFGRHKDSAKEDEPVELFSTSSSADEECVYVFDSD</sequence>
<comment type="caution">
    <text evidence="6">The sequence shown here is derived from an EMBL/GenBank/DDBJ whole genome shotgun (WGS) entry which is preliminary data.</text>
</comment>
<keyword evidence="2" id="KW-0645">Protease</keyword>
<evidence type="ECO:0000256" key="4">
    <source>
        <dbReference type="SAM" id="MobiDB-lite"/>
    </source>
</evidence>
<evidence type="ECO:0000256" key="1">
    <source>
        <dbReference type="ARBA" id="ARBA00005234"/>
    </source>
</evidence>
<dbReference type="GO" id="GO:0008234">
    <property type="term" value="F:cysteine-type peptidase activity"/>
    <property type="evidence" value="ECO:0007669"/>
    <property type="project" value="InterPro"/>
</dbReference>
<evidence type="ECO:0000256" key="2">
    <source>
        <dbReference type="ARBA" id="ARBA00022670"/>
    </source>
</evidence>
<dbReference type="InterPro" id="IPR003653">
    <property type="entry name" value="Peptidase_C48_C"/>
</dbReference>
<dbReference type="SUPFAM" id="SSF54001">
    <property type="entry name" value="Cysteine proteinases"/>
    <property type="match status" value="1"/>
</dbReference>
<reference evidence="6" key="1">
    <citation type="journal article" date="2020" name="Phytopathology">
        <title>Genome Sequence Resources of Colletotrichum truncatum, C. plurivorum, C. musicola, and C. sojae: Four Species Pathogenic to Soybean (Glycine max).</title>
        <authorList>
            <person name="Rogerio F."/>
            <person name="Boufleur T.R."/>
            <person name="Ciampi-Guillardi M."/>
            <person name="Sukno S.A."/>
            <person name="Thon M.R."/>
            <person name="Massola Junior N.S."/>
            <person name="Baroncelli R."/>
        </authorList>
    </citation>
    <scope>NUCLEOTIDE SEQUENCE</scope>
    <source>
        <strain evidence="6">LFN00145</strain>
    </source>
</reference>
<dbReference type="GO" id="GO:0006508">
    <property type="term" value="P:proteolysis"/>
    <property type="evidence" value="ECO:0007669"/>
    <property type="project" value="UniProtKB-KW"/>
</dbReference>
<accession>A0A8H6KIK7</accession>
<keyword evidence="3" id="KW-0378">Hydrolase</keyword>
<dbReference type="AlphaFoldDB" id="A0A8H6KIK7"/>
<name>A0A8H6KIK7_9PEZI</name>
<dbReference type="Pfam" id="PF02902">
    <property type="entry name" value="Peptidase_C48"/>
    <property type="match status" value="1"/>
</dbReference>
<dbReference type="Gene3D" id="3.40.395.10">
    <property type="entry name" value="Adenoviral Proteinase, Chain A"/>
    <property type="match status" value="1"/>
</dbReference>
<feature type="compositionally biased region" description="Basic and acidic residues" evidence="4">
    <location>
        <begin position="31"/>
        <end position="49"/>
    </location>
</feature>
<gene>
    <name evidence="6" type="ORF">CPLU01_06716</name>
</gene>
<evidence type="ECO:0000256" key="3">
    <source>
        <dbReference type="ARBA" id="ARBA00022801"/>
    </source>
</evidence>
<evidence type="ECO:0000313" key="7">
    <source>
        <dbReference type="Proteomes" id="UP000654918"/>
    </source>
</evidence>
<evidence type="ECO:0000259" key="5">
    <source>
        <dbReference type="Pfam" id="PF02902"/>
    </source>
</evidence>
<dbReference type="GO" id="GO:0019783">
    <property type="term" value="F:ubiquitin-like protein peptidase activity"/>
    <property type="evidence" value="ECO:0007669"/>
    <property type="project" value="UniProtKB-ARBA"/>
</dbReference>
<feature type="domain" description="Ubiquitin-like protease family profile" evidence="5">
    <location>
        <begin position="262"/>
        <end position="356"/>
    </location>
</feature>
<evidence type="ECO:0000313" key="6">
    <source>
        <dbReference type="EMBL" id="KAF6831431.1"/>
    </source>
</evidence>
<comment type="similarity">
    <text evidence="1">Belongs to the peptidase C48 family.</text>
</comment>
<keyword evidence="7" id="KW-1185">Reference proteome</keyword>
<dbReference type="InterPro" id="IPR038765">
    <property type="entry name" value="Papain-like_cys_pep_sf"/>
</dbReference>
<dbReference type="EMBL" id="WIGO01000081">
    <property type="protein sequence ID" value="KAF6831431.1"/>
    <property type="molecule type" value="Genomic_DNA"/>
</dbReference>
<proteinExistence type="inferred from homology"/>
<organism evidence="6 7">
    <name type="scientific">Colletotrichum plurivorum</name>
    <dbReference type="NCBI Taxonomy" id="2175906"/>
    <lineage>
        <taxon>Eukaryota</taxon>
        <taxon>Fungi</taxon>
        <taxon>Dikarya</taxon>
        <taxon>Ascomycota</taxon>
        <taxon>Pezizomycotina</taxon>
        <taxon>Sordariomycetes</taxon>
        <taxon>Hypocreomycetidae</taxon>
        <taxon>Glomerellales</taxon>
        <taxon>Glomerellaceae</taxon>
        <taxon>Colletotrichum</taxon>
        <taxon>Colletotrichum orchidearum species complex</taxon>
    </lineage>
</organism>